<protein>
    <recommendedName>
        <fullName evidence="4">Cytochrome P450</fullName>
    </recommendedName>
</protein>
<evidence type="ECO:0000313" key="3">
    <source>
        <dbReference type="Proteomes" id="UP001642540"/>
    </source>
</evidence>
<reference evidence="2 3" key="1">
    <citation type="submission" date="2024-08" db="EMBL/GenBank/DDBJ databases">
        <authorList>
            <person name="Cucini C."/>
            <person name="Frati F."/>
        </authorList>
    </citation>
    <scope>NUCLEOTIDE SEQUENCE [LARGE SCALE GENOMIC DNA]</scope>
</reference>
<proteinExistence type="predicted"/>
<evidence type="ECO:0000313" key="2">
    <source>
        <dbReference type="EMBL" id="CAL8148200.1"/>
    </source>
</evidence>
<name>A0ABP1S9Y0_9HEXA</name>
<gene>
    <name evidence="2" type="ORF">ODALV1_LOCUS31353</name>
</gene>
<dbReference type="SUPFAM" id="SSF48264">
    <property type="entry name" value="Cytochrome P450"/>
    <property type="match status" value="1"/>
</dbReference>
<keyword evidence="3" id="KW-1185">Reference proteome</keyword>
<keyword evidence="1" id="KW-0503">Monooxygenase</keyword>
<evidence type="ECO:0008006" key="4">
    <source>
        <dbReference type="Google" id="ProtNLM"/>
    </source>
</evidence>
<sequence length="90" mass="10023">MEYILYLGTILLILFTYHVYSIQFSTRKLPPGPVVAPFGLGAVPWAIITHPKLLLDGFSQKPWVFMDDLAKKYGPFFSFPLGPFDGGGNS</sequence>
<dbReference type="InterPro" id="IPR036396">
    <property type="entry name" value="Cyt_P450_sf"/>
</dbReference>
<dbReference type="EMBL" id="CAXLJM020000166">
    <property type="protein sequence ID" value="CAL8148200.1"/>
    <property type="molecule type" value="Genomic_DNA"/>
</dbReference>
<organism evidence="2 3">
    <name type="scientific">Orchesella dallaii</name>
    <dbReference type="NCBI Taxonomy" id="48710"/>
    <lineage>
        <taxon>Eukaryota</taxon>
        <taxon>Metazoa</taxon>
        <taxon>Ecdysozoa</taxon>
        <taxon>Arthropoda</taxon>
        <taxon>Hexapoda</taxon>
        <taxon>Collembola</taxon>
        <taxon>Entomobryomorpha</taxon>
        <taxon>Entomobryoidea</taxon>
        <taxon>Orchesellidae</taxon>
        <taxon>Orchesellinae</taxon>
        <taxon>Orchesella</taxon>
    </lineage>
</organism>
<evidence type="ECO:0000256" key="1">
    <source>
        <dbReference type="ARBA" id="ARBA00023033"/>
    </source>
</evidence>
<accession>A0ABP1S9Y0</accession>
<dbReference type="Proteomes" id="UP001642540">
    <property type="component" value="Unassembled WGS sequence"/>
</dbReference>
<keyword evidence="1" id="KW-0560">Oxidoreductase</keyword>
<comment type="caution">
    <text evidence="2">The sequence shown here is derived from an EMBL/GenBank/DDBJ whole genome shotgun (WGS) entry which is preliminary data.</text>
</comment>